<reference evidence="1 2" key="1">
    <citation type="submission" date="2019-06" db="EMBL/GenBank/DDBJ databases">
        <title>Sequencing the genomes of 1000 actinobacteria strains.</title>
        <authorList>
            <person name="Klenk H.-P."/>
        </authorList>
    </citation>
    <scope>NUCLEOTIDE SEQUENCE [LARGE SCALE GENOMIC DNA]</scope>
    <source>
        <strain evidence="1 2">DSM 102200</strain>
    </source>
</reference>
<keyword evidence="1" id="KW-0808">Transferase</keyword>
<dbReference type="SUPFAM" id="SSF56112">
    <property type="entry name" value="Protein kinase-like (PK-like)"/>
    <property type="match status" value="1"/>
</dbReference>
<dbReference type="Proteomes" id="UP000316096">
    <property type="component" value="Unassembled WGS sequence"/>
</dbReference>
<organism evidence="1 2">
    <name type="scientific">Actinoallomurus bryophytorum</name>
    <dbReference type="NCBI Taxonomy" id="1490222"/>
    <lineage>
        <taxon>Bacteria</taxon>
        <taxon>Bacillati</taxon>
        <taxon>Actinomycetota</taxon>
        <taxon>Actinomycetes</taxon>
        <taxon>Streptosporangiales</taxon>
        <taxon>Thermomonosporaceae</taxon>
        <taxon>Actinoallomurus</taxon>
    </lineage>
</organism>
<comment type="caution">
    <text evidence="1">The sequence shown here is derived from an EMBL/GenBank/DDBJ whole genome shotgun (WGS) entry which is preliminary data.</text>
</comment>
<sequence>MNPHPDGQRSTAWADAVARLWPDADVGTGRDPGAVREFVFLPNAEHPRLLLPAGRPAAAAAALRRYSHDLGVRQRVTRALTATAVRAGLADRVLRDRLLVTGAGESIEDRLGELLGRQVVVSVGLGSERANRKPILHVLTPRGEPLAFVKVGDTAMARDLIEGEAAALAHLATRSFHQLAIPRVLHHGEWRGLHLLVLTPLPTGALSARSRRGAPVAAMRELTGATHRIPLAESAFWSRFADVPIDDPDQGKRLSDAVGRIGETYGGDEVAFGVWHGDWTPWNMAWHGGRVQLWDWERFDPEVPAGLDLLHYRSQTGGGYGTWPDPAILAPLDQHGRTAAISTELYVLELTRRYLCAAQGELGEPLRPQAAALLDLLYTNAGRTA</sequence>
<accession>A0A543CFI5</accession>
<dbReference type="GO" id="GO:0016740">
    <property type="term" value="F:transferase activity"/>
    <property type="evidence" value="ECO:0007669"/>
    <property type="project" value="UniProtKB-KW"/>
</dbReference>
<dbReference type="EMBL" id="VFOZ01000001">
    <property type="protein sequence ID" value="TQL95863.1"/>
    <property type="molecule type" value="Genomic_DNA"/>
</dbReference>
<protein>
    <submittedName>
        <fullName evidence="1">Phosphotransferase family enzyme</fullName>
    </submittedName>
</protein>
<evidence type="ECO:0000313" key="1">
    <source>
        <dbReference type="EMBL" id="TQL95863.1"/>
    </source>
</evidence>
<dbReference type="RefSeq" id="WP_141954429.1">
    <property type="nucleotide sequence ID" value="NZ_VFOZ01000001.1"/>
</dbReference>
<name>A0A543CFI5_9ACTN</name>
<keyword evidence="2" id="KW-1185">Reference proteome</keyword>
<gene>
    <name evidence="1" type="ORF">FB559_1374</name>
</gene>
<dbReference type="AlphaFoldDB" id="A0A543CFI5"/>
<proteinExistence type="predicted"/>
<dbReference type="InterPro" id="IPR011009">
    <property type="entry name" value="Kinase-like_dom_sf"/>
</dbReference>
<evidence type="ECO:0000313" key="2">
    <source>
        <dbReference type="Proteomes" id="UP000316096"/>
    </source>
</evidence>
<dbReference type="Gene3D" id="3.30.200.20">
    <property type="entry name" value="Phosphorylase Kinase, domain 1"/>
    <property type="match status" value="1"/>
</dbReference>
<dbReference type="OrthoDB" id="8479674at2"/>